<protein>
    <submittedName>
        <fullName evidence="1">Uncharacterized protein</fullName>
    </submittedName>
</protein>
<dbReference type="InterPro" id="IPR011042">
    <property type="entry name" value="6-blade_b-propeller_TolB-like"/>
</dbReference>
<keyword evidence="2" id="KW-1185">Reference proteome</keyword>
<dbReference type="Proteomes" id="UP000242188">
    <property type="component" value="Unassembled WGS sequence"/>
</dbReference>
<comment type="caution">
    <text evidence="1">The sequence shown here is derived from an EMBL/GenBank/DDBJ whole genome shotgun (WGS) entry which is preliminary data.</text>
</comment>
<evidence type="ECO:0000313" key="1">
    <source>
        <dbReference type="EMBL" id="OWF44287.1"/>
    </source>
</evidence>
<sequence length="321" mass="35272">MALQEIFPDPVTVFSARLPDEPPCLLTDIAVIPGAFVVIDNENKNAKRFNFQMTLIDLVKLEDPCGVTKLSLSSHVAVTQPQQHVITFISVETGGKMSISSSRHTNRKYQSISCLDEMRLVAGCCELGHGSVDILTYEGDVLCSIERNESKSRIFRTPASLTCFAGRYVLVSDSGRRELVCVTTKGELKFVHDPHGTPSGVGVTNTGDVYVCIYDKGVVQKIDVNMGTTCDDCLPEVETRFPLATCLPKDRVLVITEEMPSDRVLVVNLDAYEKTFKHGPTLKLSNIHLTIDSSYTEERNTVNQVNSTSGCVNTDEDCTGK</sequence>
<dbReference type="InterPro" id="IPR011044">
    <property type="entry name" value="Quino_amine_DH_bsu"/>
</dbReference>
<accession>A0A210Q6C4</accession>
<gene>
    <name evidence="1" type="ORF">KP79_PYT15820</name>
</gene>
<evidence type="ECO:0000313" key="2">
    <source>
        <dbReference type="Proteomes" id="UP000242188"/>
    </source>
</evidence>
<dbReference type="SUPFAM" id="SSF50969">
    <property type="entry name" value="YVTN repeat-like/Quinoprotein amine dehydrogenase"/>
    <property type="match status" value="1"/>
</dbReference>
<dbReference type="OrthoDB" id="6115049at2759"/>
<organism evidence="1 2">
    <name type="scientific">Mizuhopecten yessoensis</name>
    <name type="common">Japanese scallop</name>
    <name type="synonym">Patinopecten yessoensis</name>
    <dbReference type="NCBI Taxonomy" id="6573"/>
    <lineage>
        <taxon>Eukaryota</taxon>
        <taxon>Metazoa</taxon>
        <taxon>Spiralia</taxon>
        <taxon>Lophotrochozoa</taxon>
        <taxon>Mollusca</taxon>
        <taxon>Bivalvia</taxon>
        <taxon>Autobranchia</taxon>
        <taxon>Pteriomorphia</taxon>
        <taxon>Pectinida</taxon>
        <taxon>Pectinoidea</taxon>
        <taxon>Pectinidae</taxon>
        <taxon>Mizuhopecten</taxon>
    </lineage>
</organism>
<dbReference type="EMBL" id="NEDP02004827">
    <property type="protein sequence ID" value="OWF44287.1"/>
    <property type="molecule type" value="Genomic_DNA"/>
</dbReference>
<reference evidence="1 2" key="1">
    <citation type="journal article" date="2017" name="Nat. Ecol. Evol.">
        <title>Scallop genome provides insights into evolution of bilaterian karyotype and development.</title>
        <authorList>
            <person name="Wang S."/>
            <person name="Zhang J."/>
            <person name="Jiao W."/>
            <person name="Li J."/>
            <person name="Xun X."/>
            <person name="Sun Y."/>
            <person name="Guo X."/>
            <person name="Huan P."/>
            <person name="Dong B."/>
            <person name="Zhang L."/>
            <person name="Hu X."/>
            <person name="Sun X."/>
            <person name="Wang J."/>
            <person name="Zhao C."/>
            <person name="Wang Y."/>
            <person name="Wang D."/>
            <person name="Huang X."/>
            <person name="Wang R."/>
            <person name="Lv J."/>
            <person name="Li Y."/>
            <person name="Zhang Z."/>
            <person name="Liu B."/>
            <person name="Lu W."/>
            <person name="Hui Y."/>
            <person name="Liang J."/>
            <person name="Zhou Z."/>
            <person name="Hou R."/>
            <person name="Li X."/>
            <person name="Liu Y."/>
            <person name="Li H."/>
            <person name="Ning X."/>
            <person name="Lin Y."/>
            <person name="Zhao L."/>
            <person name="Xing Q."/>
            <person name="Dou J."/>
            <person name="Li Y."/>
            <person name="Mao J."/>
            <person name="Guo H."/>
            <person name="Dou H."/>
            <person name="Li T."/>
            <person name="Mu C."/>
            <person name="Jiang W."/>
            <person name="Fu Q."/>
            <person name="Fu X."/>
            <person name="Miao Y."/>
            <person name="Liu J."/>
            <person name="Yu Q."/>
            <person name="Li R."/>
            <person name="Liao H."/>
            <person name="Li X."/>
            <person name="Kong Y."/>
            <person name="Jiang Z."/>
            <person name="Chourrout D."/>
            <person name="Li R."/>
            <person name="Bao Z."/>
        </authorList>
    </citation>
    <scope>NUCLEOTIDE SEQUENCE [LARGE SCALE GENOMIC DNA]</scope>
    <source>
        <strain evidence="1 2">PY_sf001</strain>
    </source>
</reference>
<dbReference type="Gene3D" id="2.120.10.30">
    <property type="entry name" value="TolB, C-terminal domain"/>
    <property type="match status" value="1"/>
</dbReference>
<dbReference type="AlphaFoldDB" id="A0A210Q6C4"/>
<name>A0A210Q6C4_MIZYE</name>
<proteinExistence type="predicted"/>